<dbReference type="RefSeq" id="WP_110373930.1">
    <property type="nucleotide sequence ID" value="NZ_JAHBRY010000001.1"/>
</dbReference>
<organism evidence="1 2">
    <name type="scientific">Chelatococcus asaccharovorans</name>
    <dbReference type="NCBI Taxonomy" id="28210"/>
    <lineage>
        <taxon>Bacteria</taxon>
        <taxon>Pseudomonadati</taxon>
        <taxon>Pseudomonadota</taxon>
        <taxon>Alphaproteobacteria</taxon>
        <taxon>Hyphomicrobiales</taxon>
        <taxon>Chelatococcaceae</taxon>
        <taxon>Chelatococcus</taxon>
    </lineage>
</organism>
<comment type="caution">
    <text evidence="1">The sequence shown here is derived from an EMBL/GenBank/DDBJ whole genome shotgun (WGS) entry which is preliminary data.</text>
</comment>
<evidence type="ECO:0000313" key="1">
    <source>
        <dbReference type="EMBL" id="PXW61622.1"/>
    </source>
</evidence>
<sequence length="154" mass="16700">MPFDNQKLFELAHGYAAGSFHDRGQVLTTFFMQSPAGDLVIIEAPFENDRHRGIVLNALRNSFREAGIPRYAVVSEAWIASADDGRPPVAPKDSEDRQEGVLVIAADHSGHVAGRCLIERPWDGSHPTLGPLETWNCGSGALTNLLHDSSPAEA</sequence>
<protein>
    <submittedName>
        <fullName evidence="1">Uncharacterized protein</fullName>
    </submittedName>
</protein>
<accession>A0A2V3UCF5</accession>
<dbReference type="Proteomes" id="UP000248021">
    <property type="component" value="Unassembled WGS sequence"/>
</dbReference>
<gene>
    <name evidence="1" type="ORF">C7450_103139</name>
</gene>
<dbReference type="AlphaFoldDB" id="A0A2V3UCF5"/>
<proteinExistence type="predicted"/>
<reference evidence="1 2" key="1">
    <citation type="submission" date="2018-05" db="EMBL/GenBank/DDBJ databases">
        <title>Genomic Encyclopedia of Type Strains, Phase IV (KMG-IV): sequencing the most valuable type-strain genomes for metagenomic binning, comparative biology and taxonomic classification.</title>
        <authorList>
            <person name="Goeker M."/>
        </authorList>
    </citation>
    <scope>NUCLEOTIDE SEQUENCE [LARGE SCALE GENOMIC DNA]</scope>
    <source>
        <strain evidence="1 2">DSM 6462</strain>
    </source>
</reference>
<dbReference type="EMBL" id="QJJK01000003">
    <property type="protein sequence ID" value="PXW61622.1"/>
    <property type="molecule type" value="Genomic_DNA"/>
</dbReference>
<name>A0A2V3UCF5_9HYPH</name>
<keyword evidence="2" id="KW-1185">Reference proteome</keyword>
<evidence type="ECO:0000313" key="2">
    <source>
        <dbReference type="Proteomes" id="UP000248021"/>
    </source>
</evidence>